<proteinExistence type="predicted"/>
<dbReference type="AlphaFoldDB" id="A0A0H3ZQ64"/>
<evidence type="ECO:0000313" key="1">
    <source>
        <dbReference type="EMBL" id="AKN38365.1"/>
    </source>
</evidence>
<reference evidence="1" key="1">
    <citation type="journal article" date="2015" name="MBio">
        <title>Eco-Evolutionary Dynamics of Episomes among Ecologically Cohesive Bacterial Populations.</title>
        <authorList>
            <person name="Xue H."/>
            <person name="Cordero O.X."/>
            <person name="Camas F.M."/>
            <person name="Trimble W."/>
            <person name="Meyer F."/>
            <person name="Guglielmini J."/>
            <person name="Rocha E.P."/>
            <person name="Polz M.F."/>
        </authorList>
    </citation>
    <scope>NUCLEOTIDE SEQUENCE</scope>
    <source>
        <strain evidence="1">FF_371</strain>
    </source>
</reference>
<dbReference type="EMBL" id="KP795576">
    <property type="protein sequence ID" value="AKN38365.1"/>
    <property type="molecule type" value="Genomic_DNA"/>
</dbReference>
<organism evidence="1">
    <name type="scientific">Vibrio sp. FF_371</name>
    <dbReference type="NCBI Taxonomy" id="1652835"/>
    <lineage>
        <taxon>Bacteria</taxon>
        <taxon>Pseudomonadati</taxon>
        <taxon>Pseudomonadota</taxon>
        <taxon>Gammaproteobacteria</taxon>
        <taxon>Vibrionales</taxon>
        <taxon>Vibrionaceae</taxon>
        <taxon>Vibrio</taxon>
    </lineage>
</organism>
<name>A0A0H3ZQ64_9VIBR</name>
<protein>
    <submittedName>
        <fullName evidence="1">Uncharacterized protein</fullName>
    </submittedName>
</protein>
<accession>A0A0H3ZQ64</accession>
<sequence length="47" mass="5687">MSKSEFALSELMVNKGTEWSYSQKRKWLVLLLTPKHFKRLLLNKHLR</sequence>